<dbReference type="InterPro" id="IPR050504">
    <property type="entry name" value="IgSF_BTN/MOG"/>
</dbReference>
<dbReference type="InterPro" id="IPR013783">
    <property type="entry name" value="Ig-like_fold"/>
</dbReference>
<feature type="transmembrane region" description="Helical" evidence="5">
    <location>
        <begin position="156"/>
        <end position="176"/>
    </location>
</feature>
<dbReference type="RefSeq" id="XP_005755415.1">
    <property type="nucleotide sequence ID" value="XM_005755358.2"/>
</dbReference>
<proteinExistence type="predicted"/>
<dbReference type="GO" id="GO:0005102">
    <property type="term" value="F:signaling receptor binding"/>
    <property type="evidence" value="ECO:0007669"/>
    <property type="project" value="TreeGrafter"/>
</dbReference>
<keyword evidence="5" id="KW-0812">Transmembrane</keyword>
<evidence type="ECO:0000256" key="1">
    <source>
        <dbReference type="ARBA" id="ARBA00004370"/>
    </source>
</evidence>
<dbReference type="GO" id="GO:0050852">
    <property type="term" value="P:T cell receptor signaling pathway"/>
    <property type="evidence" value="ECO:0007669"/>
    <property type="project" value="TreeGrafter"/>
</dbReference>
<dbReference type="GO" id="GO:0001817">
    <property type="term" value="P:regulation of cytokine production"/>
    <property type="evidence" value="ECO:0007669"/>
    <property type="project" value="TreeGrafter"/>
</dbReference>
<accession>A0A9Y3S6F9</accession>
<organism evidence="8 9">
    <name type="scientific">Pundamilia nyererei</name>
    <dbReference type="NCBI Taxonomy" id="303518"/>
    <lineage>
        <taxon>Eukaryota</taxon>
        <taxon>Metazoa</taxon>
        <taxon>Chordata</taxon>
        <taxon>Craniata</taxon>
        <taxon>Vertebrata</taxon>
        <taxon>Euteleostomi</taxon>
        <taxon>Actinopterygii</taxon>
        <taxon>Neopterygii</taxon>
        <taxon>Teleostei</taxon>
        <taxon>Neoteleostei</taxon>
        <taxon>Acanthomorphata</taxon>
        <taxon>Ovalentaria</taxon>
        <taxon>Cichlomorphae</taxon>
        <taxon>Cichliformes</taxon>
        <taxon>Cichlidae</taxon>
        <taxon>African cichlids</taxon>
        <taxon>Pseudocrenilabrinae</taxon>
        <taxon>Haplochromini</taxon>
        <taxon>Pundamilia</taxon>
    </lineage>
</organism>
<evidence type="ECO:0000313" key="9">
    <source>
        <dbReference type="RefSeq" id="XP_005755415.1"/>
    </source>
</evidence>
<name>A0A9Y3S6F9_9CICH</name>
<keyword evidence="6" id="KW-0732">Signal</keyword>
<keyword evidence="2 5" id="KW-0472">Membrane</keyword>
<reference evidence="9" key="1">
    <citation type="submission" date="2025-08" db="UniProtKB">
        <authorList>
            <consortium name="RefSeq"/>
        </authorList>
    </citation>
    <scope>IDENTIFICATION</scope>
</reference>
<feature type="domain" description="Ig-like" evidence="7">
    <location>
        <begin position="27"/>
        <end position="146"/>
    </location>
</feature>
<dbReference type="Pfam" id="PF00047">
    <property type="entry name" value="ig"/>
    <property type="match status" value="1"/>
</dbReference>
<dbReference type="SUPFAM" id="SSF48726">
    <property type="entry name" value="Immunoglobulin"/>
    <property type="match status" value="1"/>
</dbReference>
<evidence type="ECO:0000256" key="5">
    <source>
        <dbReference type="SAM" id="Phobius"/>
    </source>
</evidence>
<dbReference type="InterPro" id="IPR013151">
    <property type="entry name" value="Immunoglobulin_dom"/>
</dbReference>
<feature type="signal peptide" evidence="6">
    <location>
        <begin position="1"/>
        <end position="22"/>
    </location>
</feature>
<evidence type="ECO:0000256" key="3">
    <source>
        <dbReference type="ARBA" id="ARBA00023319"/>
    </source>
</evidence>
<evidence type="ECO:0000259" key="7">
    <source>
        <dbReference type="PROSITE" id="PS50835"/>
    </source>
</evidence>
<dbReference type="InterPro" id="IPR036179">
    <property type="entry name" value="Ig-like_dom_sf"/>
</dbReference>
<sequence>MMKMKMRALFVILALASQHASGVEVFEGEESVLLPCNMNVSKDHAIVWKREDLSSPIVHAVVEGKDDLINQNKRYSNRTSMLADALQTGDLINQNKRYSHRTSMFGLQTRDLSLTLRKPTFTDSGNYTCVTRSHGADQQRTDVQLKVKERPVWHKVLPAVLVPVVLLGAVIIFLLYRVTQREKLMTVGQLTPLEVTEGAPSVLLPYTHTCCLGEVVKVEWFFVTHENKKVCVFENGQIKRDQQHTDYRERAEMESFPPKEEKTDQLNRPEVDLSLTLRNPVCADGGVYLCILHDKAVNTMKLKLVPLLVKEPLMTTVRASVGRRNKAAKRLPSFCVSKEKKNVAESHPLNSQPV</sequence>
<dbReference type="Gene3D" id="2.60.40.10">
    <property type="entry name" value="Immunoglobulins"/>
    <property type="match status" value="3"/>
</dbReference>
<dbReference type="SMART" id="SM00409">
    <property type="entry name" value="IG"/>
    <property type="match status" value="2"/>
</dbReference>
<dbReference type="InterPro" id="IPR003599">
    <property type="entry name" value="Ig_sub"/>
</dbReference>
<evidence type="ECO:0000256" key="6">
    <source>
        <dbReference type="SAM" id="SignalP"/>
    </source>
</evidence>
<comment type="subcellular location">
    <subcellularLocation>
        <location evidence="1">Membrane</location>
    </subcellularLocation>
</comment>
<dbReference type="PROSITE" id="PS50835">
    <property type="entry name" value="IG_LIKE"/>
    <property type="match status" value="1"/>
</dbReference>
<gene>
    <name evidence="9" type="primary">LOC102207037</name>
</gene>
<evidence type="ECO:0000256" key="2">
    <source>
        <dbReference type="ARBA" id="ARBA00023136"/>
    </source>
</evidence>
<dbReference type="Proteomes" id="UP000695023">
    <property type="component" value="Unplaced"/>
</dbReference>
<evidence type="ECO:0000256" key="4">
    <source>
        <dbReference type="SAM" id="MobiDB-lite"/>
    </source>
</evidence>
<dbReference type="PANTHER" id="PTHR24100">
    <property type="entry name" value="BUTYROPHILIN"/>
    <property type="match status" value="1"/>
</dbReference>
<evidence type="ECO:0000313" key="8">
    <source>
        <dbReference type="Proteomes" id="UP000695023"/>
    </source>
</evidence>
<dbReference type="GeneID" id="102207037"/>
<dbReference type="GO" id="GO:0009897">
    <property type="term" value="C:external side of plasma membrane"/>
    <property type="evidence" value="ECO:0007669"/>
    <property type="project" value="TreeGrafter"/>
</dbReference>
<feature type="chain" id="PRO_5041378577" evidence="6">
    <location>
        <begin position="23"/>
        <end position="354"/>
    </location>
</feature>
<protein>
    <submittedName>
        <fullName evidence="9">Uncharacterized protein LOC102207037</fullName>
    </submittedName>
</protein>
<dbReference type="AlphaFoldDB" id="A0A9Y3S6F9"/>
<keyword evidence="3" id="KW-0393">Immunoglobulin domain</keyword>
<keyword evidence="5" id="KW-1133">Transmembrane helix</keyword>
<dbReference type="InterPro" id="IPR007110">
    <property type="entry name" value="Ig-like_dom"/>
</dbReference>
<keyword evidence="8" id="KW-1185">Reference proteome</keyword>
<feature type="region of interest" description="Disordered" evidence="4">
    <location>
        <begin position="243"/>
        <end position="265"/>
    </location>
</feature>